<dbReference type="STRING" id="178306.PAE0267"/>
<dbReference type="GO" id="GO:0006508">
    <property type="term" value="P:proteolysis"/>
    <property type="evidence" value="ECO:0007669"/>
    <property type="project" value="UniProtKB-KW"/>
</dbReference>
<dbReference type="Pfam" id="PF01965">
    <property type="entry name" value="DJ-1_PfpI"/>
    <property type="match status" value="1"/>
</dbReference>
<dbReference type="InterPro" id="IPR002818">
    <property type="entry name" value="DJ-1/PfpI"/>
</dbReference>
<dbReference type="Proteomes" id="UP000002439">
    <property type="component" value="Chromosome"/>
</dbReference>
<evidence type="ECO:0000259" key="2">
    <source>
        <dbReference type="Pfam" id="PF01965"/>
    </source>
</evidence>
<dbReference type="eggNOG" id="arCOG00769">
    <property type="taxonomic scope" value="Archaea"/>
</dbReference>
<dbReference type="GO" id="GO:0019172">
    <property type="term" value="F:glyoxalase III activity"/>
    <property type="evidence" value="ECO:0000318"/>
    <property type="project" value="GO_Central"/>
</dbReference>
<dbReference type="EnsemblBacteria" id="AAL62669">
    <property type="protein sequence ID" value="AAL62669"/>
    <property type="gene ID" value="PAE0267"/>
</dbReference>
<dbReference type="NCBIfam" id="TIGR01382">
    <property type="entry name" value="PfpI"/>
    <property type="match status" value="1"/>
</dbReference>
<keyword evidence="3" id="KW-0645">Protease</keyword>
<dbReference type="GO" id="GO:0106044">
    <property type="term" value="P:guanine deglycation"/>
    <property type="evidence" value="ECO:0000318"/>
    <property type="project" value="GO_Central"/>
</dbReference>
<dbReference type="InterPro" id="IPR029062">
    <property type="entry name" value="Class_I_gatase-like"/>
</dbReference>
<keyword evidence="4" id="KW-1185">Reference proteome</keyword>
<feature type="domain" description="DJ-1/PfpI" evidence="2">
    <location>
        <begin position="10"/>
        <end position="188"/>
    </location>
</feature>
<comment type="similarity">
    <text evidence="1">Belongs to the peptidase C56 family.</text>
</comment>
<dbReference type="PANTHER" id="PTHR42733:SF2">
    <property type="entry name" value="DJ-1_THIJ_PFPI FAMILY PROTEIN"/>
    <property type="match status" value="1"/>
</dbReference>
<dbReference type="HOGENOM" id="CLU_000445_44_4_2"/>
<dbReference type="CDD" id="cd03169">
    <property type="entry name" value="GATase1_PfpI_1"/>
    <property type="match status" value="1"/>
</dbReference>
<dbReference type="FunCoup" id="Q8ZZH1">
    <property type="interactions" value="60"/>
</dbReference>
<dbReference type="GO" id="GO:0008233">
    <property type="term" value="F:peptidase activity"/>
    <property type="evidence" value="ECO:0007669"/>
    <property type="project" value="UniProtKB-KW"/>
</dbReference>
<dbReference type="InParanoid" id="Q8ZZH1"/>
<evidence type="ECO:0000313" key="3">
    <source>
        <dbReference type="EMBL" id="AAL62669.1"/>
    </source>
</evidence>
<evidence type="ECO:0000256" key="1">
    <source>
        <dbReference type="ARBA" id="ARBA00008542"/>
    </source>
</evidence>
<protein>
    <submittedName>
        <fullName evidence="3">Intracellular protease</fullName>
    </submittedName>
</protein>
<dbReference type="Gene3D" id="3.40.50.880">
    <property type="match status" value="1"/>
</dbReference>
<dbReference type="InterPro" id="IPR006286">
    <property type="entry name" value="C56_PfpI-like"/>
</dbReference>
<reference evidence="3 4" key="1">
    <citation type="journal article" date="2002" name="Proc. Natl. Acad. Sci. U.S.A.">
        <title>Genome sequence of the hyperthermophilic crenarchaeon Pyrobaculum aerophilum.</title>
        <authorList>
            <person name="Fitz-Gibbon S.T."/>
            <person name="Ladner H."/>
            <person name="Kim U.J."/>
            <person name="Stetter K.O."/>
            <person name="Simon M.I."/>
            <person name="Miller J.H."/>
        </authorList>
    </citation>
    <scope>NUCLEOTIDE SEQUENCE [LARGE SCALE GENOMIC DNA]</scope>
    <source>
        <strain evidence="4">ATCC 51768 / DSM 7523 / JCM 9630 / CIP 104966 / NBRC 100827 / IM2</strain>
    </source>
</reference>
<accession>Q8ZZH1</accession>
<dbReference type="RefSeq" id="WP_011007141.1">
    <property type="nucleotide sequence ID" value="NC_003364.1"/>
</dbReference>
<dbReference type="SUPFAM" id="SSF52317">
    <property type="entry name" value="Class I glutamine amidotransferase-like"/>
    <property type="match status" value="1"/>
</dbReference>
<dbReference type="EMBL" id="AE009441">
    <property type="protein sequence ID" value="AAL62669.1"/>
    <property type="molecule type" value="Genomic_DNA"/>
</dbReference>
<dbReference type="PATRIC" id="fig|178306.9.peg.194"/>
<name>Q8ZZH1_PYRAE</name>
<gene>
    <name evidence="3" type="ordered locus">PAE0267</name>
</gene>
<dbReference type="GeneID" id="1464887"/>
<proteinExistence type="inferred from homology"/>
<evidence type="ECO:0000313" key="4">
    <source>
        <dbReference type="Proteomes" id="UP000002439"/>
    </source>
</evidence>
<dbReference type="PROSITE" id="PS51276">
    <property type="entry name" value="PEPTIDASE_C56_PFPI"/>
    <property type="match status" value="1"/>
</dbReference>
<dbReference type="KEGG" id="pai:PAE0267"/>
<sequence length="196" mass="22050">MFTTLIARVKILIIAGDAVEALEIFYPYFRLKEEGWDVDVAAPTKKDLRTVVHDFEPGWETYSEKPGYLFKWVTKTSAEVKPEEYDGLVIPGGRMPEYVRVVASEDVKRIVRHFFEAGKPVAAICHAPQILAAVGVVNGRRMTSYIAVKPEVENSGGIWVDQEVVVDGNLVTSRAWPDNPAWMREFIKLVKAKKGI</sequence>
<dbReference type="AlphaFoldDB" id="Q8ZZH1"/>
<keyword evidence="3" id="KW-0378">Hydrolase</keyword>
<organism evidence="3 4">
    <name type="scientific">Pyrobaculum aerophilum (strain ATCC 51768 / DSM 7523 / JCM 9630 / CIP 104966 / NBRC 100827 / IM2)</name>
    <dbReference type="NCBI Taxonomy" id="178306"/>
    <lineage>
        <taxon>Archaea</taxon>
        <taxon>Thermoproteota</taxon>
        <taxon>Thermoprotei</taxon>
        <taxon>Thermoproteales</taxon>
        <taxon>Thermoproteaceae</taxon>
        <taxon>Pyrobaculum</taxon>
    </lineage>
</organism>
<dbReference type="PANTHER" id="PTHR42733">
    <property type="entry name" value="DJ-1 PROTEIN"/>
    <property type="match status" value="1"/>
</dbReference>